<gene>
    <name evidence="1" type="ORF">DIURU_002848</name>
</gene>
<organism evidence="1 2">
    <name type="scientific">Diutina rugosa</name>
    <name type="common">Yeast</name>
    <name type="synonym">Candida rugosa</name>
    <dbReference type="NCBI Taxonomy" id="5481"/>
    <lineage>
        <taxon>Eukaryota</taxon>
        <taxon>Fungi</taxon>
        <taxon>Dikarya</taxon>
        <taxon>Ascomycota</taxon>
        <taxon>Saccharomycotina</taxon>
        <taxon>Pichiomycetes</taxon>
        <taxon>Debaryomycetaceae</taxon>
        <taxon>Diutina</taxon>
    </lineage>
</organism>
<evidence type="ECO:0000313" key="2">
    <source>
        <dbReference type="Proteomes" id="UP000449547"/>
    </source>
</evidence>
<reference evidence="1 2" key="1">
    <citation type="submission" date="2019-07" db="EMBL/GenBank/DDBJ databases">
        <title>Genome assembly of two rare yeast pathogens: Diutina rugosa and Trichomonascus ciferrii.</title>
        <authorList>
            <person name="Mixao V."/>
            <person name="Saus E."/>
            <person name="Hansen A."/>
            <person name="Lass-Flor C."/>
            <person name="Gabaldon T."/>
        </authorList>
    </citation>
    <scope>NUCLEOTIDE SEQUENCE [LARGE SCALE GENOMIC DNA]</scope>
    <source>
        <strain evidence="1 2">CBS 613</strain>
    </source>
</reference>
<dbReference type="EMBL" id="SWFT01000090">
    <property type="protein sequence ID" value="KAA8902394.1"/>
    <property type="molecule type" value="Genomic_DNA"/>
</dbReference>
<name>A0A642UND0_DIURU</name>
<dbReference type="OrthoDB" id="128867at2759"/>
<dbReference type="GeneID" id="54781499"/>
<sequence length="471" mass="52853">MPDPPAIPGFTWDPDRKKYFRTVNGALQGSTQKYHNNSVQSQKRKQRALDTCRKDDPTKTDIQQAPWSASLCQLMLGRLQGFKGVQFNLLQSIKLNAYTTCVKQYPQGQWLCSWSPDYKVIYAESSQVNVPGHLLIDDQEVHNAKLNEYLARKQAVGVTNHELEVEVLPSIPIIEDNWIWWCVPVSFHGDLSYFPMIFHRQVDLTESLLRAVCQIAAKYPRHSKMLSSLFGLDRTVLSASTNIPEIVTRINFLLKVTHGKGNVEMFQLMRQLDPGDGYWYADPLTSIRKRCNLGNVKVHICRHHLIVHCSMGGLSIPLREAQFNVDGAEVWSAKSQVVGIGCNQGRPFFVTKFGKLEPGPQLSANLVRVWSFARWNIVETNTHQLLRVNDDGSVVDLGPNLYDNNPYLQLANVGNYLVIGGKDSFTVIDVTSGARASGTLPETPMPLKRLIPLSNGSVIFSYPGCTTVVKT</sequence>
<proteinExistence type="predicted"/>
<dbReference type="RefSeq" id="XP_034012379.1">
    <property type="nucleotide sequence ID" value="XM_034155544.1"/>
</dbReference>
<comment type="caution">
    <text evidence="1">The sequence shown here is derived from an EMBL/GenBank/DDBJ whole genome shotgun (WGS) entry which is preliminary data.</text>
</comment>
<keyword evidence="2" id="KW-1185">Reference proteome</keyword>
<accession>A0A642UND0</accession>
<dbReference type="AlphaFoldDB" id="A0A642UND0"/>
<dbReference type="VEuPathDB" id="FungiDB:DIURU_002848"/>
<dbReference type="Proteomes" id="UP000449547">
    <property type="component" value="Unassembled WGS sequence"/>
</dbReference>
<evidence type="ECO:0000313" key="1">
    <source>
        <dbReference type="EMBL" id="KAA8902394.1"/>
    </source>
</evidence>
<protein>
    <submittedName>
        <fullName evidence="1">Uncharacterized protein</fullName>
    </submittedName>
</protein>